<dbReference type="EMBL" id="CP099799">
    <property type="protein sequence ID" value="USS01965.1"/>
    <property type="molecule type" value="Genomic_DNA"/>
</dbReference>
<proteinExistence type="predicted"/>
<name>A0A9N7JMB5_CLOSE</name>
<organism evidence="2 4">
    <name type="scientific">Clostridium septicum</name>
    <dbReference type="NCBI Taxonomy" id="1504"/>
    <lineage>
        <taxon>Bacteria</taxon>
        <taxon>Bacillati</taxon>
        <taxon>Bacillota</taxon>
        <taxon>Clostridia</taxon>
        <taxon>Eubacteriales</taxon>
        <taxon>Clostridiaceae</taxon>
        <taxon>Clostridium</taxon>
    </lineage>
</organism>
<evidence type="ECO:0000313" key="4">
    <source>
        <dbReference type="Proteomes" id="UP000280586"/>
    </source>
</evidence>
<evidence type="ECO:0000259" key="1">
    <source>
        <dbReference type="SMART" id="SM00471"/>
    </source>
</evidence>
<dbReference type="GeneID" id="303561709"/>
<dbReference type="Gene3D" id="1.10.3210.10">
    <property type="entry name" value="Hypothetical protein af1432"/>
    <property type="match status" value="1"/>
</dbReference>
<keyword evidence="5" id="KW-1185">Reference proteome</keyword>
<dbReference type="SUPFAM" id="SSF109604">
    <property type="entry name" value="HD-domain/PDEase-like"/>
    <property type="match status" value="1"/>
</dbReference>
<dbReference type="AlphaFoldDB" id="A0A9N7JMB5"/>
<dbReference type="Proteomes" id="UP001055437">
    <property type="component" value="Chromosome"/>
</dbReference>
<dbReference type="Pfam" id="PF01966">
    <property type="entry name" value="HD"/>
    <property type="match status" value="1"/>
</dbReference>
<dbReference type="KEGG" id="csep:CP523_13540"/>
<dbReference type="Proteomes" id="UP000280586">
    <property type="component" value="Chromosome"/>
</dbReference>
<feature type="domain" description="HD/PDEase" evidence="1">
    <location>
        <begin position="29"/>
        <end position="143"/>
    </location>
</feature>
<accession>A0A9N7JMB5</accession>
<reference evidence="3" key="2">
    <citation type="submission" date="2022-06" db="EMBL/GenBank/DDBJ databases">
        <authorList>
            <person name="Holder M.E."/>
            <person name="Ajami N.J."/>
            <person name="Petrosino J.F."/>
        </authorList>
    </citation>
    <scope>NUCLEOTIDE SEQUENCE</scope>
    <source>
        <strain evidence="3">RMA 8861</strain>
    </source>
</reference>
<evidence type="ECO:0000313" key="3">
    <source>
        <dbReference type="EMBL" id="USS01965.1"/>
    </source>
</evidence>
<dbReference type="CDD" id="cd00077">
    <property type="entry name" value="HDc"/>
    <property type="match status" value="1"/>
</dbReference>
<dbReference type="OrthoDB" id="1669667at2"/>
<gene>
    <name evidence="2" type="ORF">CP523_13540</name>
    <name evidence="3" type="ORF">NH397_05935</name>
</gene>
<dbReference type="InterPro" id="IPR003607">
    <property type="entry name" value="HD/PDEase_dom"/>
</dbReference>
<evidence type="ECO:0000313" key="2">
    <source>
        <dbReference type="EMBL" id="AYE35368.1"/>
    </source>
</evidence>
<dbReference type="EMBL" id="CP023671">
    <property type="protein sequence ID" value="AYE35368.1"/>
    <property type="molecule type" value="Genomic_DNA"/>
</dbReference>
<evidence type="ECO:0000313" key="5">
    <source>
        <dbReference type="Proteomes" id="UP001055437"/>
    </source>
</evidence>
<reference evidence="2 4" key="1">
    <citation type="submission" date="2017-09" db="EMBL/GenBank/DDBJ databases">
        <authorList>
            <person name="Thomas P."/>
            <person name="Seyboldt C."/>
        </authorList>
    </citation>
    <scope>NUCLEOTIDE SEQUENCE [LARGE SCALE GENOMIC DNA]</scope>
    <source>
        <strain evidence="2 4">DSM 7534</strain>
    </source>
</reference>
<dbReference type="RefSeq" id="WP_066677594.1">
    <property type="nucleotide sequence ID" value="NZ_CABMIZ010000028.1"/>
</dbReference>
<protein>
    <submittedName>
        <fullName evidence="2">HD domain-containing protein</fullName>
    </submittedName>
</protein>
<dbReference type="InterPro" id="IPR006674">
    <property type="entry name" value="HD_domain"/>
</dbReference>
<sequence length="157" mass="18944">MNRLNDILNSVEYKEYIKKIEFYEKDREFCRHDFNHFTDLARIAYIRVLENRLPYDKEIVYTIAFLHDIGRVLEYEKNIPHHKGSVIIARELLLKSNFSSLEIKLILDCIENHREGGELDLAKIIYESDKLSRNCFSCKAINKCYWDEEKKNKFIRY</sequence>
<dbReference type="SMART" id="SM00471">
    <property type="entry name" value="HDc"/>
    <property type="match status" value="1"/>
</dbReference>